<name>A0ABR1FX98_AURAN</name>
<proteinExistence type="predicted"/>
<comment type="caution">
    <text evidence="2">The sequence shown here is derived from an EMBL/GenBank/DDBJ whole genome shotgun (WGS) entry which is preliminary data.</text>
</comment>
<evidence type="ECO:0000313" key="2">
    <source>
        <dbReference type="EMBL" id="KAK7240899.1"/>
    </source>
</evidence>
<gene>
    <name evidence="2" type="ORF">SO694_0005519</name>
</gene>
<evidence type="ECO:0000256" key="1">
    <source>
        <dbReference type="SAM" id="MobiDB-lite"/>
    </source>
</evidence>
<keyword evidence="3" id="KW-1185">Reference proteome</keyword>
<organism evidence="2 3">
    <name type="scientific">Aureococcus anophagefferens</name>
    <name type="common">Harmful bloom alga</name>
    <dbReference type="NCBI Taxonomy" id="44056"/>
    <lineage>
        <taxon>Eukaryota</taxon>
        <taxon>Sar</taxon>
        <taxon>Stramenopiles</taxon>
        <taxon>Ochrophyta</taxon>
        <taxon>Pelagophyceae</taxon>
        <taxon>Pelagomonadales</taxon>
        <taxon>Pelagomonadaceae</taxon>
        <taxon>Aureococcus</taxon>
    </lineage>
</organism>
<accession>A0ABR1FX98</accession>
<dbReference type="EMBL" id="JBBJCI010000208">
    <property type="protein sequence ID" value="KAK7240899.1"/>
    <property type="molecule type" value="Genomic_DNA"/>
</dbReference>
<evidence type="ECO:0000313" key="3">
    <source>
        <dbReference type="Proteomes" id="UP001363151"/>
    </source>
</evidence>
<sequence>MEPESSLDMSCFASVSMDDARARLPGPLFEAMLLLRHAGRADMASRRFEAWAAATADLPLDGVCLYLNSWLAMYDVTVVRGRRRGEARRDGASWRRAEGGAGFSALGRRRRRSGSASPRARDATCGRGRSS</sequence>
<protein>
    <submittedName>
        <fullName evidence="2">Uncharacterized protein</fullName>
    </submittedName>
</protein>
<dbReference type="Proteomes" id="UP001363151">
    <property type="component" value="Unassembled WGS sequence"/>
</dbReference>
<feature type="region of interest" description="Disordered" evidence="1">
    <location>
        <begin position="103"/>
        <end position="131"/>
    </location>
</feature>
<reference evidence="2 3" key="1">
    <citation type="submission" date="2024-03" db="EMBL/GenBank/DDBJ databases">
        <title>Aureococcus anophagefferens CCMP1851 and Kratosvirus quantuckense: Draft genome of a second virus-susceptible host strain in the model system.</title>
        <authorList>
            <person name="Chase E."/>
            <person name="Truchon A.R."/>
            <person name="Schepens W."/>
            <person name="Wilhelm S.W."/>
        </authorList>
    </citation>
    <scope>NUCLEOTIDE SEQUENCE [LARGE SCALE GENOMIC DNA]</scope>
    <source>
        <strain evidence="2 3">CCMP1851</strain>
    </source>
</reference>